<sequence length="608" mass="66591">MAVALLAWWLQKRLTGDKEVTSVTGKPGENSGAELGWLALPATLLMASVGGVAVMLPGASMVLTSLMSTLSGGIHGDNFTLRHFTALFAQQGDALSALGTSLSLALASALIVGVIGLLAAWLVLVQKMKGSAIVDALSLMPAALPGVVVGVGLILLWNQPFWPVSPYNTGFMLLLSYCCLLLPWPVRYVGSALRLLGHNLEPAARVHGATPLQALRLIVLPLVFPALLAAMLMVFAIASRELVTSLLLAPAGTQTVAVFIWRQFEQGSPGQGMAMASLTLFTGLGLMLSALALMQRGARGNNADRTKYAIRRQKKAINVGHRLLEALMSPFLSAYFSRLGWVGTPDVSLNTLRELHIHHNGAIPFENLDVLLPREIHLDDRTLEDKLIHGRRGGYCFEQNGLLERALREIGFNVRSLLGRVVLANPPHMPPRTHRLLLVDVEGERWIADVGFGGQTLTAPIKLLADIEQATPHGEYRLIYEGDEWALQFSHHGHWQSMYHFDLGRQYAADYVMGNFWSAHWPQSHFRHHLLMCRHLPDGGKMTLTNFHFTHWDKNHVVEKLDLADVPALYEALKTRFGLGVDDAKYGFSEAELAAVMAAFDTHPEAGK</sequence>
<dbReference type="Gene3D" id="1.10.3720.10">
    <property type="entry name" value="MetI-like"/>
    <property type="match status" value="1"/>
</dbReference>
<keyword evidence="6 8" id="KW-0472">Membrane</keyword>
<feature type="transmembrane region" description="Helical" evidence="8">
    <location>
        <begin position="273"/>
        <end position="294"/>
    </location>
</feature>
<dbReference type="CDD" id="cd06261">
    <property type="entry name" value="TM_PBP2"/>
    <property type="match status" value="1"/>
</dbReference>
<dbReference type="EMBL" id="UGMX01000002">
    <property type="protein sequence ID" value="STW07239.1"/>
    <property type="molecule type" value="Genomic_DNA"/>
</dbReference>
<organism evidence="10 11">
    <name type="scientific">Klebsiella grimontii</name>
    <dbReference type="NCBI Taxonomy" id="2058152"/>
    <lineage>
        <taxon>Bacteria</taxon>
        <taxon>Pseudomonadati</taxon>
        <taxon>Pseudomonadota</taxon>
        <taxon>Gammaproteobacteria</taxon>
        <taxon>Enterobacterales</taxon>
        <taxon>Enterobacteriaceae</taxon>
        <taxon>Klebsiella/Raoultella group</taxon>
        <taxon>Klebsiella</taxon>
    </lineage>
</organism>
<keyword evidence="8" id="KW-0813">Transport</keyword>
<dbReference type="GO" id="GO:0005886">
    <property type="term" value="C:plasma membrane"/>
    <property type="evidence" value="ECO:0007669"/>
    <property type="project" value="UniProtKB-SubCell"/>
</dbReference>
<keyword evidence="10" id="KW-0808">Transferase</keyword>
<keyword evidence="5 8" id="KW-1133">Transmembrane helix</keyword>
<feature type="transmembrane region" description="Helical" evidence="8">
    <location>
        <begin position="242"/>
        <end position="261"/>
    </location>
</feature>
<dbReference type="InterPro" id="IPR000515">
    <property type="entry name" value="MetI-like"/>
</dbReference>
<dbReference type="Proteomes" id="UP000254571">
    <property type="component" value="Unassembled WGS sequence"/>
</dbReference>
<evidence type="ECO:0000256" key="1">
    <source>
        <dbReference type="ARBA" id="ARBA00004429"/>
    </source>
</evidence>
<comment type="caution">
    <text evidence="10">The sequence shown here is derived from an EMBL/GenBank/DDBJ whole genome shotgun (WGS) entry which is preliminary data.</text>
</comment>
<evidence type="ECO:0000256" key="2">
    <source>
        <dbReference type="ARBA" id="ARBA00006547"/>
    </source>
</evidence>
<dbReference type="InterPro" id="IPR001447">
    <property type="entry name" value="Arylamine_N-AcTrfase"/>
</dbReference>
<dbReference type="InterPro" id="IPR035906">
    <property type="entry name" value="MetI-like_sf"/>
</dbReference>
<feature type="domain" description="ABC transmembrane type-1" evidence="9">
    <location>
        <begin position="98"/>
        <end position="292"/>
    </location>
</feature>
<dbReference type="Pfam" id="PF00528">
    <property type="entry name" value="BPD_transp_1"/>
    <property type="match status" value="1"/>
</dbReference>
<dbReference type="GO" id="GO:0046990">
    <property type="term" value="F:N-hydroxyarylamine O-acetyltransferase activity"/>
    <property type="evidence" value="ECO:0007669"/>
    <property type="project" value="UniProtKB-EC"/>
</dbReference>
<feature type="transmembrane region" description="Helical" evidence="8">
    <location>
        <begin position="35"/>
        <end position="56"/>
    </location>
</feature>
<dbReference type="PANTHER" id="PTHR11786">
    <property type="entry name" value="N-HYDROXYARYLAMINE O-ACETYLTRANSFERASE"/>
    <property type="match status" value="1"/>
</dbReference>
<dbReference type="PRINTS" id="PR01543">
    <property type="entry name" value="ANATRNSFRASE"/>
</dbReference>
<dbReference type="Gene3D" id="3.30.1120.150">
    <property type="match status" value="1"/>
</dbReference>
<dbReference type="GO" id="GO:0055085">
    <property type="term" value="P:transmembrane transport"/>
    <property type="evidence" value="ECO:0007669"/>
    <property type="project" value="InterPro"/>
</dbReference>
<feature type="transmembrane region" description="Helical" evidence="8">
    <location>
        <begin position="214"/>
        <end position="236"/>
    </location>
</feature>
<comment type="similarity">
    <text evidence="2 7">Belongs to the arylamine N-acetyltransferase family.</text>
</comment>
<evidence type="ECO:0000256" key="8">
    <source>
        <dbReference type="RuleBase" id="RU363032"/>
    </source>
</evidence>
<name>A0A7H4P474_9ENTR</name>
<dbReference type="PANTHER" id="PTHR11786:SF0">
    <property type="entry name" value="ARYLAMINE N-ACETYLTRANSFERASE 4-RELATED"/>
    <property type="match status" value="1"/>
</dbReference>
<gene>
    <name evidence="10" type="primary">nhoA_1</name>
    <name evidence="10" type="ORF">NCTC9149_03668</name>
</gene>
<dbReference type="NCBIfam" id="NF011621">
    <property type="entry name" value="PRK15047.1"/>
    <property type="match status" value="1"/>
</dbReference>
<dbReference type="SUPFAM" id="SSF54001">
    <property type="entry name" value="Cysteine proteinases"/>
    <property type="match status" value="1"/>
</dbReference>
<evidence type="ECO:0000256" key="3">
    <source>
        <dbReference type="ARBA" id="ARBA00022519"/>
    </source>
</evidence>
<evidence type="ECO:0000313" key="11">
    <source>
        <dbReference type="Proteomes" id="UP000254571"/>
    </source>
</evidence>
<dbReference type="AlphaFoldDB" id="A0A7H4P474"/>
<feature type="transmembrane region" description="Helical" evidence="8">
    <location>
        <begin position="102"/>
        <end position="124"/>
    </location>
</feature>
<dbReference type="InterPro" id="IPR038765">
    <property type="entry name" value="Papain-like_cys_pep_sf"/>
</dbReference>
<evidence type="ECO:0000256" key="6">
    <source>
        <dbReference type="ARBA" id="ARBA00023136"/>
    </source>
</evidence>
<reference evidence="10 11" key="1">
    <citation type="submission" date="2018-06" db="EMBL/GenBank/DDBJ databases">
        <authorList>
            <consortium name="Pathogen Informatics"/>
            <person name="Doyle S."/>
        </authorList>
    </citation>
    <scope>NUCLEOTIDE SEQUENCE [LARGE SCALE GENOMIC DNA]</scope>
    <source>
        <strain evidence="10 11">NCTC9149</strain>
    </source>
</reference>
<evidence type="ECO:0000313" key="10">
    <source>
        <dbReference type="EMBL" id="STW07239.1"/>
    </source>
</evidence>
<keyword evidence="3" id="KW-0997">Cell inner membrane</keyword>
<keyword evidence="10" id="KW-0012">Acyltransferase</keyword>
<comment type="similarity">
    <text evidence="8">Belongs to the binding-protein-dependent transport system permease family.</text>
</comment>
<protein>
    <submittedName>
        <fullName evidence="10">N-hydroxyarylamine O-acetyltransferase</fullName>
        <ecNumber evidence="10">2.3.1.118</ecNumber>
    </submittedName>
</protein>
<evidence type="ECO:0000256" key="7">
    <source>
        <dbReference type="RuleBase" id="RU003452"/>
    </source>
</evidence>
<feature type="transmembrane region" description="Helical" evidence="8">
    <location>
        <begin position="169"/>
        <end position="186"/>
    </location>
</feature>
<dbReference type="Pfam" id="PF00797">
    <property type="entry name" value="Acetyltransf_2"/>
    <property type="match status" value="1"/>
</dbReference>
<dbReference type="Gene3D" id="6.10.140.1930">
    <property type="match status" value="1"/>
</dbReference>
<evidence type="ECO:0000256" key="4">
    <source>
        <dbReference type="ARBA" id="ARBA00022692"/>
    </source>
</evidence>
<evidence type="ECO:0000256" key="5">
    <source>
        <dbReference type="ARBA" id="ARBA00022989"/>
    </source>
</evidence>
<dbReference type="EC" id="2.3.1.118" evidence="10"/>
<accession>A0A7H4P474</accession>
<feature type="transmembrane region" description="Helical" evidence="8">
    <location>
        <begin position="136"/>
        <end position="157"/>
    </location>
</feature>
<dbReference type="SUPFAM" id="SSF161098">
    <property type="entry name" value="MetI-like"/>
    <property type="match status" value="1"/>
</dbReference>
<keyword evidence="3" id="KW-1003">Cell membrane</keyword>
<dbReference type="GO" id="GO:0004060">
    <property type="term" value="F:arylamine N-acetyltransferase activity"/>
    <property type="evidence" value="ECO:0007669"/>
    <property type="project" value="TreeGrafter"/>
</dbReference>
<keyword evidence="4 8" id="KW-0812">Transmembrane</keyword>
<proteinExistence type="inferred from homology"/>
<dbReference type="PROSITE" id="PS50928">
    <property type="entry name" value="ABC_TM1"/>
    <property type="match status" value="1"/>
</dbReference>
<comment type="subcellular location">
    <subcellularLocation>
        <location evidence="1">Cell inner membrane</location>
        <topology evidence="1">Multi-pass membrane protein</topology>
    </subcellularLocation>
    <subcellularLocation>
        <location evidence="8">Cell membrane</location>
        <topology evidence="8">Multi-pass membrane protein</topology>
    </subcellularLocation>
</comment>
<dbReference type="Gene3D" id="2.40.128.150">
    <property type="entry name" value="Cysteine proteinases"/>
    <property type="match status" value="1"/>
</dbReference>
<evidence type="ECO:0000259" key="9">
    <source>
        <dbReference type="PROSITE" id="PS50928"/>
    </source>
</evidence>